<evidence type="ECO:0000259" key="2">
    <source>
        <dbReference type="PROSITE" id="PS51038"/>
    </source>
</evidence>
<evidence type="ECO:0000313" key="3">
    <source>
        <dbReference type="EMBL" id="KAJ2798741.1"/>
    </source>
</evidence>
<sequence length="574" mass="62607">MSVASGVSSSSLSSSAEQSLAAATDAGEESEFEDSSSVDSEPSLKRHRGDETEYQSLDSVEHGGREYYIGDHVMLEDAENISGTRDTQLSAVAQIHGIQQNKGADTTTTATVVWYVYPQLAPHPPYMEFYENTLLRTSRQTTVPIDRIQGICYVVQPSEAREGHPKEWKEGERIFVCDSRFVDSGMYIQRIKGQKGFWPEAMHEQRRAMLTDMVRWPGGPRELEKSVVPMLKTAGEDDDSAHTPQTRRTSRMSAAGSAQQQPPSLASPPSASFPAVDHAQLLAYQQMLSQKHFQQQQQQQQPQQQPPPPFALPTTMPGQADLSQLPKQQQHAVNHPTYAQGSLAMSGASYQQTISPVSPNPPVPLGPTPKRRGRPPKNIQLIKKRAMEDAAAAAAAASAAQQRQPYSPMSPLQSPIRPNLASPYTSNVRPPQLPQVSGAFNAHPAVSAASAQHAAAVNRSAFGYSQQMQAMRSQPGAVASSQAPAAPSPRQQLSQQPQQQQQQTQQPQLQAGASKDTWIPYADSSVGPQLPNSIVKLFPTVNGSIRWFAAPPISPRSAPKPHHSKEYLGWCNQE</sequence>
<protein>
    <recommendedName>
        <fullName evidence="2">BAH domain-containing protein</fullName>
    </recommendedName>
</protein>
<accession>A0A9W8HZD8</accession>
<reference evidence="3" key="1">
    <citation type="submission" date="2022-07" db="EMBL/GenBank/DDBJ databases">
        <title>Phylogenomic reconstructions and comparative analyses of Kickxellomycotina fungi.</title>
        <authorList>
            <person name="Reynolds N.K."/>
            <person name="Stajich J.E."/>
            <person name="Barry K."/>
            <person name="Grigoriev I.V."/>
            <person name="Crous P."/>
            <person name="Smith M.E."/>
        </authorList>
    </citation>
    <scope>NUCLEOTIDE SEQUENCE</scope>
    <source>
        <strain evidence="3">NRRL 1565</strain>
    </source>
</reference>
<keyword evidence="4" id="KW-1185">Reference proteome</keyword>
<dbReference type="AlphaFoldDB" id="A0A9W8HZD8"/>
<feature type="region of interest" description="Disordered" evidence="1">
    <location>
        <begin position="472"/>
        <end position="513"/>
    </location>
</feature>
<dbReference type="SMART" id="SM00439">
    <property type="entry name" value="BAH"/>
    <property type="match status" value="1"/>
</dbReference>
<evidence type="ECO:0000313" key="4">
    <source>
        <dbReference type="Proteomes" id="UP001140094"/>
    </source>
</evidence>
<feature type="region of interest" description="Disordered" evidence="1">
    <location>
        <begin position="347"/>
        <end position="376"/>
    </location>
</feature>
<feature type="compositionally biased region" description="Low complexity" evidence="1">
    <location>
        <begin position="294"/>
        <end position="303"/>
    </location>
</feature>
<name>A0A9W8HZD8_9FUNG</name>
<feature type="region of interest" description="Disordered" evidence="1">
    <location>
        <begin position="234"/>
        <end position="273"/>
    </location>
</feature>
<feature type="region of interest" description="Disordered" evidence="1">
    <location>
        <begin position="289"/>
        <end position="334"/>
    </location>
</feature>
<proteinExistence type="predicted"/>
<feature type="region of interest" description="Disordered" evidence="1">
    <location>
        <begin position="393"/>
        <end position="436"/>
    </location>
</feature>
<feature type="compositionally biased region" description="Low complexity" evidence="1">
    <location>
        <begin position="253"/>
        <end position="273"/>
    </location>
</feature>
<feature type="compositionally biased region" description="Acidic residues" evidence="1">
    <location>
        <begin position="26"/>
        <end position="36"/>
    </location>
</feature>
<organism evidence="3 4">
    <name type="scientific">Coemansia guatemalensis</name>
    <dbReference type="NCBI Taxonomy" id="2761395"/>
    <lineage>
        <taxon>Eukaryota</taxon>
        <taxon>Fungi</taxon>
        <taxon>Fungi incertae sedis</taxon>
        <taxon>Zoopagomycota</taxon>
        <taxon>Kickxellomycotina</taxon>
        <taxon>Kickxellomycetes</taxon>
        <taxon>Kickxellales</taxon>
        <taxon>Kickxellaceae</taxon>
        <taxon>Coemansia</taxon>
    </lineage>
</organism>
<feature type="compositionally biased region" description="Low complexity" evidence="1">
    <location>
        <begin position="473"/>
        <end position="513"/>
    </location>
</feature>
<dbReference type="PROSITE" id="PS51038">
    <property type="entry name" value="BAH"/>
    <property type="match status" value="1"/>
</dbReference>
<dbReference type="EMBL" id="JANBUO010001329">
    <property type="protein sequence ID" value="KAJ2798741.1"/>
    <property type="molecule type" value="Genomic_DNA"/>
</dbReference>
<feature type="compositionally biased region" description="Basic and acidic residues" evidence="1">
    <location>
        <begin position="42"/>
        <end position="51"/>
    </location>
</feature>
<feature type="compositionally biased region" description="Polar residues" evidence="1">
    <location>
        <begin position="401"/>
        <end position="413"/>
    </location>
</feature>
<comment type="caution">
    <text evidence="3">The sequence shown here is derived from an EMBL/GenBank/DDBJ whole genome shotgun (WGS) entry which is preliminary data.</text>
</comment>
<feature type="compositionally biased region" description="Polar residues" evidence="1">
    <location>
        <begin position="321"/>
        <end position="334"/>
    </location>
</feature>
<dbReference type="Gene3D" id="2.30.30.490">
    <property type="match status" value="1"/>
</dbReference>
<dbReference type="GO" id="GO:0003682">
    <property type="term" value="F:chromatin binding"/>
    <property type="evidence" value="ECO:0007669"/>
    <property type="project" value="InterPro"/>
</dbReference>
<evidence type="ECO:0000256" key="1">
    <source>
        <dbReference type="SAM" id="MobiDB-lite"/>
    </source>
</evidence>
<dbReference type="Proteomes" id="UP001140094">
    <property type="component" value="Unassembled WGS sequence"/>
</dbReference>
<feature type="compositionally biased region" description="Low complexity" evidence="1">
    <location>
        <begin position="1"/>
        <end position="23"/>
    </location>
</feature>
<feature type="compositionally biased region" description="Pro residues" evidence="1">
    <location>
        <begin position="358"/>
        <end position="367"/>
    </location>
</feature>
<dbReference type="Pfam" id="PF01426">
    <property type="entry name" value="BAH"/>
    <property type="match status" value="1"/>
</dbReference>
<dbReference type="OrthoDB" id="1742084at2759"/>
<feature type="region of interest" description="Disordered" evidence="1">
    <location>
        <begin position="1"/>
        <end position="61"/>
    </location>
</feature>
<gene>
    <name evidence="3" type="ORF">H4R20_004711</name>
</gene>
<dbReference type="InterPro" id="IPR043151">
    <property type="entry name" value="BAH_sf"/>
</dbReference>
<feature type="domain" description="BAH" evidence="2">
    <location>
        <begin position="65"/>
        <end position="192"/>
    </location>
</feature>
<dbReference type="InterPro" id="IPR001025">
    <property type="entry name" value="BAH_dom"/>
</dbReference>